<dbReference type="SUPFAM" id="SSF55347">
    <property type="entry name" value="Glyceraldehyde-3-phosphate dehydrogenase-like, C-terminal domain"/>
    <property type="match status" value="1"/>
</dbReference>
<dbReference type="RefSeq" id="WP_367167411.1">
    <property type="nucleotide sequence ID" value="NZ_JBFKZN010000004.1"/>
</dbReference>
<dbReference type="SUPFAM" id="SSF51735">
    <property type="entry name" value="NAD(P)-binding Rossmann-fold domains"/>
    <property type="match status" value="1"/>
</dbReference>
<proteinExistence type="predicted"/>
<dbReference type="PANTHER" id="PTHR43377:SF6">
    <property type="entry name" value="GFO_IDH_MOCA-LIKE OXIDOREDUCTASE N-TERMINAL DOMAIN-CONTAINING PROTEIN"/>
    <property type="match status" value="1"/>
</dbReference>
<gene>
    <name evidence="3" type="ORF">ABW286_09630</name>
</gene>
<dbReference type="Proteomes" id="UP001554567">
    <property type="component" value="Unassembled WGS sequence"/>
</dbReference>
<dbReference type="InterPro" id="IPR036291">
    <property type="entry name" value="NAD(P)-bd_dom_sf"/>
</dbReference>
<evidence type="ECO:0000313" key="4">
    <source>
        <dbReference type="Proteomes" id="UP001554567"/>
    </source>
</evidence>
<dbReference type="EMBL" id="JBFKZN010000004">
    <property type="protein sequence ID" value="MEW5289438.1"/>
    <property type="molecule type" value="Genomic_DNA"/>
</dbReference>
<keyword evidence="4" id="KW-1185">Reference proteome</keyword>
<evidence type="ECO:0000259" key="1">
    <source>
        <dbReference type="Pfam" id="PF01408"/>
    </source>
</evidence>
<name>A0ABV3N0W1_9GAMM</name>
<dbReference type="Pfam" id="PF01408">
    <property type="entry name" value="GFO_IDH_MocA"/>
    <property type="match status" value="1"/>
</dbReference>
<dbReference type="PANTHER" id="PTHR43377">
    <property type="entry name" value="BILIVERDIN REDUCTASE A"/>
    <property type="match status" value="1"/>
</dbReference>
<accession>A0ABV3N0W1</accession>
<feature type="domain" description="Gfo/Idh/MocA-like oxidoreductase N-terminal" evidence="1">
    <location>
        <begin position="38"/>
        <end position="111"/>
    </location>
</feature>
<dbReference type="InterPro" id="IPR051450">
    <property type="entry name" value="Gfo/Idh/MocA_Oxidoreductases"/>
</dbReference>
<reference evidence="3 4" key="1">
    <citation type="submission" date="2024-07" db="EMBL/GenBank/DDBJ databases">
        <authorList>
            <person name="Dulla G.F.J."/>
            <person name="Delorm J.G."/>
        </authorList>
    </citation>
    <scope>NUCLEOTIDE SEQUENCE [LARGE SCALE GENOMIC DNA]</scope>
    <source>
        <strain evidence="3 4">JGD 233</strain>
    </source>
</reference>
<dbReference type="Gene3D" id="3.40.50.720">
    <property type="entry name" value="NAD(P)-binding Rossmann-like Domain"/>
    <property type="match status" value="1"/>
</dbReference>
<evidence type="ECO:0000259" key="2">
    <source>
        <dbReference type="Pfam" id="PF22725"/>
    </source>
</evidence>
<evidence type="ECO:0000313" key="3">
    <source>
        <dbReference type="EMBL" id="MEW5289438.1"/>
    </source>
</evidence>
<organism evidence="3 4">
    <name type="scientific">Erwinia papayae</name>
    <dbReference type="NCBI Taxonomy" id="206499"/>
    <lineage>
        <taxon>Bacteria</taxon>
        <taxon>Pseudomonadati</taxon>
        <taxon>Pseudomonadota</taxon>
        <taxon>Gammaproteobacteria</taxon>
        <taxon>Enterobacterales</taxon>
        <taxon>Erwiniaceae</taxon>
        <taxon>Erwinia</taxon>
    </lineage>
</organism>
<comment type="caution">
    <text evidence="3">The sequence shown here is derived from an EMBL/GenBank/DDBJ whole genome shotgun (WGS) entry which is preliminary data.</text>
</comment>
<feature type="domain" description="GFO/IDH/MocA-like oxidoreductase" evidence="2">
    <location>
        <begin position="141"/>
        <end position="230"/>
    </location>
</feature>
<protein>
    <submittedName>
        <fullName evidence="3">Gfo/Idh/MocA family oxidoreductase</fullName>
    </submittedName>
</protein>
<dbReference type="Gene3D" id="3.30.360.10">
    <property type="entry name" value="Dihydrodipicolinate Reductase, domain 2"/>
    <property type="match status" value="1"/>
</dbReference>
<dbReference type="InterPro" id="IPR055170">
    <property type="entry name" value="GFO_IDH_MocA-like_dom"/>
</dbReference>
<sequence>MGVRIFSVTFLKLEKYVRYTICDTAEIHPDSLPCLLDPRVQFTHNKSDIIQNPAIQAVFVVTPADAHFQIASDVLQNGKHVYIEKPVTTKSRELEALIALADKNEKILFPSHTYLYTREMMEIHESIHKNGFLGKPLIYQSNRSNFGRFRKDINVAWDLAVHDLYIIKYLFSQTPVSVSATGLKVDDEFPEVMSTINIKYDGGLNASITVNWLSPQKYRDTIIIGSKGSFIYYDCLIDNKITSCGIKVPTSLKNVDYNDEKKKDIIALEKGEAIAEQIRCFFSRIRNGNVKNIEANFSFEIIKTLEAVDVSIMHSGMPYYF</sequence>
<dbReference type="Pfam" id="PF22725">
    <property type="entry name" value="GFO_IDH_MocA_C3"/>
    <property type="match status" value="1"/>
</dbReference>
<dbReference type="InterPro" id="IPR000683">
    <property type="entry name" value="Gfo/Idh/MocA-like_OxRdtase_N"/>
</dbReference>